<dbReference type="Pfam" id="PF11749">
    <property type="entry name" value="DUF3305"/>
    <property type="match status" value="1"/>
</dbReference>
<gene>
    <name evidence="1" type="ORF">LE190_05045</name>
</gene>
<protein>
    <submittedName>
        <fullName evidence="1">DUF3305 domain-containing protein</fullName>
    </submittedName>
</protein>
<sequence length="148" mass="16961">MKMASMPIAVIMQRRTVQHRWADEAWGAVGVVPDRGDLPRLQVLSESPDRDYYLVSGLELELYTDEHEGYYENCMSPESKVFVLWRMEEGKAVPVRASVSYVEGTRMFDSGEQADGVAMPADIYAWLAAYLREHYQPRPRGRRGHQHG</sequence>
<keyword evidence="2" id="KW-1185">Reference proteome</keyword>
<name>A0ABS7YA62_9BURK</name>
<evidence type="ECO:0000313" key="1">
    <source>
        <dbReference type="EMBL" id="MCA1855290.1"/>
    </source>
</evidence>
<reference evidence="1 2" key="1">
    <citation type="submission" date="2021-07" db="EMBL/GenBank/DDBJ databases">
        <title>Characterization of Violacein-producing bacteria and related species.</title>
        <authorList>
            <person name="Wilson H.S."/>
            <person name="De Leon M.E."/>
        </authorList>
    </citation>
    <scope>NUCLEOTIDE SEQUENCE [LARGE SCALE GENOMIC DNA]</scope>
    <source>
        <strain evidence="1 2">HSC-2F05</strain>
    </source>
</reference>
<dbReference type="Proteomes" id="UP001198602">
    <property type="component" value="Unassembled WGS sequence"/>
</dbReference>
<evidence type="ECO:0000313" key="2">
    <source>
        <dbReference type="Proteomes" id="UP001198602"/>
    </source>
</evidence>
<organism evidence="1 2">
    <name type="scientific">Massilia hydrophila</name>
    <dbReference type="NCBI Taxonomy" id="3044279"/>
    <lineage>
        <taxon>Bacteria</taxon>
        <taxon>Pseudomonadati</taxon>
        <taxon>Pseudomonadota</taxon>
        <taxon>Betaproteobacteria</taxon>
        <taxon>Burkholderiales</taxon>
        <taxon>Oxalobacteraceae</taxon>
        <taxon>Telluria group</taxon>
        <taxon>Massilia</taxon>
    </lineage>
</organism>
<dbReference type="EMBL" id="JAHYBX010000001">
    <property type="protein sequence ID" value="MCA1855290.1"/>
    <property type="molecule type" value="Genomic_DNA"/>
</dbReference>
<accession>A0ABS7YA62</accession>
<dbReference type="RefSeq" id="WP_225237654.1">
    <property type="nucleotide sequence ID" value="NZ_JAHYBX010000001.1"/>
</dbReference>
<comment type="caution">
    <text evidence="1">The sequence shown here is derived from an EMBL/GenBank/DDBJ whole genome shotgun (WGS) entry which is preliminary data.</text>
</comment>
<proteinExistence type="predicted"/>
<dbReference type="InterPro" id="IPR021736">
    <property type="entry name" value="DUF3305"/>
</dbReference>